<keyword evidence="1" id="KW-0472">Membrane</keyword>
<accession>A0A1Y2HP29</accession>
<feature type="transmembrane region" description="Helical" evidence="1">
    <location>
        <begin position="14"/>
        <end position="36"/>
    </location>
</feature>
<name>A0A1Y2HP29_9FUNG</name>
<proteinExistence type="predicted"/>
<reference evidence="2 3" key="1">
    <citation type="submission" date="2016-07" db="EMBL/GenBank/DDBJ databases">
        <title>Pervasive Adenine N6-methylation of Active Genes in Fungi.</title>
        <authorList>
            <consortium name="DOE Joint Genome Institute"/>
            <person name="Mondo S.J."/>
            <person name="Dannebaum R.O."/>
            <person name="Kuo R.C."/>
            <person name="Labutti K."/>
            <person name="Haridas S."/>
            <person name="Kuo A."/>
            <person name="Salamov A."/>
            <person name="Ahrendt S.R."/>
            <person name="Lipzen A."/>
            <person name="Sullivan W."/>
            <person name="Andreopoulos W.B."/>
            <person name="Clum A."/>
            <person name="Lindquist E."/>
            <person name="Daum C."/>
            <person name="Ramamoorthy G.K."/>
            <person name="Gryganskyi A."/>
            <person name="Culley D."/>
            <person name="Magnuson J.K."/>
            <person name="James T.Y."/>
            <person name="O'Malley M.A."/>
            <person name="Stajich J.E."/>
            <person name="Spatafora J.W."/>
            <person name="Visel A."/>
            <person name="Grigoriev I.V."/>
        </authorList>
    </citation>
    <scope>NUCLEOTIDE SEQUENCE [LARGE SCALE GENOMIC DNA]</scope>
    <source>
        <strain evidence="2 3">PL171</strain>
    </source>
</reference>
<organism evidence="2 3">
    <name type="scientific">Catenaria anguillulae PL171</name>
    <dbReference type="NCBI Taxonomy" id="765915"/>
    <lineage>
        <taxon>Eukaryota</taxon>
        <taxon>Fungi</taxon>
        <taxon>Fungi incertae sedis</taxon>
        <taxon>Blastocladiomycota</taxon>
        <taxon>Blastocladiomycetes</taxon>
        <taxon>Blastocladiales</taxon>
        <taxon>Catenariaceae</taxon>
        <taxon>Catenaria</taxon>
    </lineage>
</organism>
<gene>
    <name evidence="2" type="ORF">BCR44DRAFT_1432544</name>
</gene>
<keyword evidence="1" id="KW-0812">Transmembrane</keyword>
<keyword evidence="1" id="KW-1133">Transmembrane helix</keyword>
<protein>
    <submittedName>
        <fullName evidence="2">Uncharacterized protein</fullName>
    </submittedName>
</protein>
<comment type="caution">
    <text evidence="2">The sequence shown here is derived from an EMBL/GenBank/DDBJ whole genome shotgun (WGS) entry which is preliminary data.</text>
</comment>
<dbReference type="EMBL" id="MCFL01000017">
    <property type="protein sequence ID" value="ORZ36357.1"/>
    <property type="molecule type" value="Genomic_DNA"/>
</dbReference>
<dbReference type="AlphaFoldDB" id="A0A1Y2HP29"/>
<dbReference type="Proteomes" id="UP000193411">
    <property type="component" value="Unassembled WGS sequence"/>
</dbReference>
<sequence length="76" mass="8417">MVQPTDPQPTNRQVTTVTIAASGVIILWVLFVWLLFNPQTPFLTKASLGQVSYPGETLQNHCDPYCIGGDCYFPCL</sequence>
<evidence type="ECO:0000313" key="2">
    <source>
        <dbReference type="EMBL" id="ORZ36357.1"/>
    </source>
</evidence>
<keyword evidence="3" id="KW-1185">Reference proteome</keyword>
<evidence type="ECO:0000256" key="1">
    <source>
        <dbReference type="SAM" id="Phobius"/>
    </source>
</evidence>
<evidence type="ECO:0000313" key="3">
    <source>
        <dbReference type="Proteomes" id="UP000193411"/>
    </source>
</evidence>